<organism evidence="1">
    <name type="scientific">viral metagenome</name>
    <dbReference type="NCBI Taxonomy" id="1070528"/>
    <lineage>
        <taxon>unclassified sequences</taxon>
        <taxon>metagenomes</taxon>
        <taxon>organismal metagenomes</taxon>
    </lineage>
</organism>
<proteinExistence type="predicted"/>
<evidence type="ECO:0000313" key="1">
    <source>
        <dbReference type="EMBL" id="QHT97324.1"/>
    </source>
</evidence>
<name>A0A6C0IVI6_9ZZZZ</name>
<accession>A0A6C0IVI6</accession>
<reference evidence="1" key="1">
    <citation type="journal article" date="2020" name="Nature">
        <title>Giant virus diversity and host interactions through global metagenomics.</title>
        <authorList>
            <person name="Schulz F."/>
            <person name="Roux S."/>
            <person name="Paez-Espino D."/>
            <person name="Jungbluth S."/>
            <person name="Walsh D.A."/>
            <person name="Denef V.J."/>
            <person name="McMahon K.D."/>
            <person name="Konstantinidis K.T."/>
            <person name="Eloe-Fadrosh E.A."/>
            <person name="Kyrpides N.C."/>
            <person name="Woyke T."/>
        </authorList>
    </citation>
    <scope>NUCLEOTIDE SEQUENCE</scope>
    <source>
        <strain evidence="1">GVMAG-M-3300025138-11</strain>
    </source>
</reference>
<dbReference type="AlphaFoldDB" id="A0A6C0IVI6"/>
<protein>
    <recommendedName>
        <fullName evidence="2">Schlafen AlbA-2 domain-containing protein</fullName>
    </recommendedName>
</protein>
<sequence length="113" mass="13064">MSIFYPESNIGNIEYKVSLKLFTNIKLIKYATQLKYRILEGEGYAIYIVGITDKGYIKGIDEPIESITEKIDKICEQINSRISLILLCKYDFKKFIILKVISNFDLDTLSIII</sequence>
<dbReference type="EMBL" id="MN740275">
    <property type="protein sequence ID" value="QHT97324.1"/>
    <property type="molecule type" value="Genomic_DNA"/>
</dbReference>
<evidence type="ECO:0008006" key="2">
    <source>
        <dbReference type="Google" id="ProtNLM"/>
    </source>
</evidence>